<dbReference type="InterPro" id="IPR019775">
    <property type="entry name" value="WD40_repeat_CS"/>
</dbReference>
<proteinExistence type="predicted"/>
<evidence type="ECO:0000313" key="8">
    <source>
        <dbReference type="Proteomes" id="UP000198406"/>
    </source>
</evidence>
<evidence type="ECO:0000256" key="5">
    <source>
        <dbReference type="PROSITE-ProRule" id="PRU00221"/>
    </source>
</evidence>
<reference evidence="7 8" key="1">
    <citation type="journal article" date="2015" name="Plant Cell">
        <title>Oil accumulation by the oleaginous diatom Fistulifera solaris as revealed by the genome and transcriptome.</title>
        <authorList>
            <person name="Tanaka T."/>
            <person name="Maeda Y."/>
            <person name="Veluchamy A."/>
            <person name="Tanaka M."/>
            <person name="Abida H."/>
            <person name="Marechal E."/>
            <person name="Bowler C."/>
            <person name="Muto M."/>
            <person name="Sunaga Y."/>
            <person name="Tanaka M."/>
            <person name="Yoshino T."/>
            <person name="Taniguchi T."/>
            <person name="Fukuda Y."/>
            <person name="Nemoto M."/>
            <person name="Matsumoto M."/>
            <person name="Wong P.S."/>
            <person name="Aburatani S."/>
            <person name="Fujibuchi W."/>
        </authorList>
    </citation>
    <scope>NUCLEOTIDE SEQUENCE [LARGE SCALE GENOMIC DNA]</scope>
    <source>
        <strain evidence="7 8">JPCC DA0580</strain>
    </source>
</reference>
<gene>
    <name evidence="7" type="ORF">FisN_1Hh351</name>
</gene>
<dbReference type="FunCoup" id="A0A1Z5JA02">
    <property type="interactions" value="407"/>
</dbReference>
<dbReference type="PANTHER" id="PTHR19855">
    <property type="entry name" value="WD40 REPEAT PROTEIN 12, 37"/>
    <property type="match status" value="1"/>
</dbReference>
<dbReference type="InterPro" id="IPR020472">
    <property type="entry name" value="WD40_PAC1"/>
</dbReference>
<dbReference type="SMART" id="SM00320">
    <property type="entry name" value="WD40"/>
    <property type="match status" value="5"/>
</dbReference>
<feature type="repeat" description="WD" evidence="5">
    <location>
        <begin position="283"/>
        <end position="323"/>
    </location>
</feature>
<comment type="caution">
    <text evidence="7">The sequence shown here is derived from an EMBL/GenBank/DDBJ whole genome shotgun (WGS) entry which is preliminary data.</text>
</comment>
<protein>
    <submittedName>
        <fullName evidence="7">Ribosome biogenesis protein YTM1</fullName>
    </submittedName>
</protein>
<dbReference type="GO" id="GO:0005730">
    <property type="term" value="C:nucleolus"/>
    <property type="evidence" value="ECO:0007669"/>
    <property type="project" value="UniProtKB-SubCell"/>
</dbReference>
<feature type="domain" description="NLE" evidence="6">
    <location>
        <begin position="24"/>
        <end position="96"/>
    </location>
</feature>
<dbReference type="OrthoDB" id="10251381at2759"/>
<keyword evidence="2 5" id="KW-0853">WD repeat</keyword>
<feature type="repeat" description="WD" evidence="5">
    <location>
        <begin position="323"/>
        <end position="364"/>
    </location>
</feature>
<dbReference type="EMBL" id="BDSP01000025">
    <property type="protein sequence ID" value="GAX10810.1"/>
    <property type="molecule type" value="Genomic_DNA"/>
</dbReference>
<feature type="repeat" description="WD" evidence="5">
    <location>
        <begin position="373"/>
        <end position="413"/>
    </location>
</feature>
<feature type="repeat" description="WD" evidence="5">
    <location>
        <begin position="217"/>
        <end position="257"/>
    </location>
</feature>
<dbReference type="PROSITE" id="PS50294">
    <property type="entry name" value="WD_REPEATS_REGION"/>
    <property type="match status" value="1"/>
</dbReference>
<evidence type="ECO:0000256" key="3">
    <source>
        <dbReference type="ARBA" id="ARBA00022737"/>
    </source>
</evidence>
<evidence type="ECO:0000256" key="2">
    <source>
        <dbReference type="ARBA" id="ARBA00022574"/>
    </source>
</evidence>
<comment type="subcellular location">
    <subcellularLocation>
        <location evidence="1">Nucleus</location>
        <location evidence="1">Nucleolus</location>
    </subcellularLocation>
</comment>
<evidence type="ECO:0000256" key="1">
    <source>
        <dbReference type="ARBA" id="ARBA00004604"/>
    </source>
</evidence>
<dbReference type="Pfam" id="PF08154">
    <property type="entry name" value="NLE"/>
    <property type="match status" value="1"/>
</dbReference>
<dbReference type="PRINTS" id="PR00320">
    <property type="entry name" value="GPROTEINBRPT"/>
</dbReference>
<dbReference type="SUPFAM" id="SSF50978">
    <property type="entry name" value="WD40 repeat-like"/>
    <property type="match status" value="1"/>
</dbReference>
<dbReference type="Pfam" id="PF00400">
    <property type="entry name" value="WD40"/>
    <property type="match status" value="5"/>
</dbReference>
<accession>A0A1Z5JA02</accession>
<dbReference type="Gene3D" id="2.130.10.10">
    <property type="entry name" value="YVTN repeat-like/Quinoprotein amine dehydrogenase"/>
    <property type="match status" value="2"/>
</dbReference>
<evidence type="ECO:0000256" key="4">
    <source>
        <dbReference type="ARBA" id="ARBA00023242"/>
    </source>
</evidence>
<dbReference type="InParanoid" id="A0A1Z5JA02"/>
<sequence>MSDSSSSSDSDDGEKVRISLKLSTNCTQRDLEVSSEPVAVPVDVTRKGLSAIINHLLGRKLVDPSEEEDDDDSSKLPSLNFDFILGSSNKLLRTSVGREARRQGHNFEQAITITYFPSQPAPEDQGESEPMPDWIGALSAVSGMVFAGCYDGSLQVLQEETMEPLVPRVFSHTGAIKCVSSVARNDDSYYVATGSMDHSLSVQLYQDQTLQQVASCTGGHNAAVSCVDFGNSSQLASGDWGGEVYLWNLDQDISEQATVKKVKKDKSNETACVVRYLTPTGSMKAHSSQISGIAWNSPDQMITGSWDHSIKVWNVERQDCLLTLNSSRVVTCLDASRVSAALATGHPDCTVRLWDVRTKSETSSWSVSDNTFRPSHKAWVSAVQWFDAYQLVTTSHDGMVKWWDIRSSLPLHSVRAFSKNKGLALSATSSAIYVGGTDNRVKRLQIPQSGMNVHEQGIAKQ</sequence>
<dbReference type="InterPro" id="IPR036322">
    <property type="entry name" value="WD40_repeat_dom_sf"/>
</dbReference>
<dbReference type="InterPro" id="IPR015943">
    <property type="entry name" value="WD40/YVTN_repeat-like_dom_sf"/>
</dbReference>
<organism evidence="7 8">
    <name type="scientific">Fistulifera solaris</name>
    <name type="common">Oleaginous diatom</name>
    <dbReference type="NCBI Taxonomy" id="1519565"/>
    <lineage>
        <taxon>Eukaryota</taxon>
        <taxon>Sar</taxon>
        <taxon>Stramenopiles</taxon>
        <taxon>Ochrophyta</taxon>
        <taxon>Bacillariophyta</taxon>
        <taxon>Bacillariophyceae</taxon>
        <taxon>Bacillariophycidae</taxon>
        <taxon>Naviculales</taxon>
        <taxon>Naviculaceae</taxon>
        <taxon>Fistulifera</taxon>
    </lineage>
</organism>
<dbReference type="InterPro" id="IPR001680">
    <property type="entry name" value="WD40_rpt"/>
</dbReference>
<dbReference type="Proteomes" id="UP000198406">
    <property type="component" value="Unassembled WGS sequence"/>
</dbReference>
<keyword evidence="3" id="KW-0677">Repeat</keyword>
<keyword evidence="8" id="KW-1185">Reference proteome</keyword>
<name>A0A1Z5JA02_FISSO</name>
<dbReference type="InterPro" id="IPR012972">
    <property type="entry name" value="NLE"/>
</dbReference>
<dbReference type="AlphaFoldDB" id="A0A1Z5JA02"/>
<evidence type="ECO:0000259" key="6">
    <source>
        <dbReference type="Pfam" id="PF08154"/>
    </source>
</evidence>
<keyword evidence="4" id="KW-0539">Nucleus</keyword>
<dbReference type="PANTHER" id="PTHR19855:SF11">
    <property type="entry name" value="RIBOSOME BIOGENESIS PROTEIN WDR12"/>
    <property type="match status" value="1"/>
</dbReference>
<dbReference type="PROSITE" id="PS50082">
    <property type="entry name" value="WD_REPEATS_2"/>
    <property type="match status" value="4"/>
</dbReference>
<evidence type="ECO:0000313" key="7">
    <source>
        <dbReference type="EMBL" id="GAX10810.1"/>
    </source>
</evidence>
<dbReference type="PROSITE" id="PS00678">
    <property type="entry name" value="WD_REPEATS_1"/>
    <property type="match status" value="2"/>
</dbReference>